<comment type="caution">
    <text evidence="1">The sequence shown here is derived from an EMBL/GenBank/DDBJ whole genome shotgun (WGS) entry which is preliminary data.</text>
</comment>
<dbReference type="RefSeq" id="WP_193869582.1">
    <property type="nucleotide sequence ID" value="NZ_JADEWU010000025.1"/>
</dbReference>
<protein>
    <submittedName>
        <fullName evidence="1">Uncharacterized protein</fullName>
    </submittedName>
</protein>
<gene>
    <name evidence="1" type="ORF">IQ236_12610</name>
</gene>
<reference evidence="1 2" key="1">
    <citation type="submission" date="2020-10" db="EMBL/GenBank/DDBJ databases">
        <authorList>
            <person name="Castelo-Branco R."/>
            <person name="Eusebio N."/>
            <person name="Adriana R."/>
            <person name="Vieira A."/>
            <person name="Brugerolle De Fraissinette N."/>
            <person name="Rezende De Castro R."/>
            <person name="Schneider M.P."/>
            <person name="Vasconcelos V."/>
            <person name="Leao P.N."/>
        </authorList>
    </citation>
    <scope>NUCLEOTIDE SEQUENCE [LARGE SCALE GENOMIC DNA]</scope>
    <source>
        <strain evidence="1 2">LEGE 06226</strain>
    </source>
</reference>
<name>A0ABR9UC68_9CYAN</name>
<evidence type="ECO:0000313" key="1">
    <source>
        <dbReference type="EMBL" id="MBE9144058.1"/>
    </source>
</evidence>
<accession>A0ABR9UC68</accession>
<proteinExistence type="predicted"/>
<sequence>MGSFDVTCAFSRAGIRIGDEVLLVVTYQNNWDTYTLMSDCHQYKFSNQQLNPQPQSPFQFIGVGLYDDYGAIEDFNHEVKEGDWWEYQFMVHRTIAETLLDRPLNLAHLEDDVIQLISMAYQLRIQLRTGFLGNQFVNLEEMEMQRILRIIITTQP</sequence>
<evidence type="ECO:0000313" key="2">
    <source>
        <dbReference type="Proteomes" id="UP000640725"/>
    </source>
</evidence>
<dbReference type="Proteomes" id="UP000640725">
    <property type="component" value="Unassembled WGS sequence"/>
</dbReference>
<dbReference type="EMBL" id="JADEWU010000025">
    <property type="protein sequence ID" value="MBE9144058.1"/>
    <property type="molecule type" value="Genomic_DNA"/>
</dbReference>
<keyword evidence="2" id="KW-1185">Reference proteome</keyword>
<organism evidence="1 2">
    <name type="scientific">Planktothrix mougeotii LEGE 06226</name>
    <dbReference type="NCBI Taxonomy" id="1828728"/>
    <lineage>
        <taxon>Bacteria</taxon>
        <taxon>Bacillati</taxon>
        <taxon>Cyanobacteriota</taxon>
        <taxon>Cyanophyceae</taxon>
        <taxon>Oscillatoriophycideae</taxon>
        <taxon>Oscillatoriales</taxon>
        <taxon>Microcoleaceae</taxon>
        <taxon>Planktothrix</taxon>
    </lineage>
</organism>